<dbReference type="Gene3D" id="4.10.830.40">
    <property type="match status" value="1"/>
</dbReference>
<dbReference type="EMBL" id="VSWD01000012">
    <property type="protein sequence ID" value="KAK3086894.1"/>
    <property type="molecule type" value="Genomic_DNA"/>
</dbReference>
<evidence type="ECO:0000313" key="3">
    <source>
        <dbReference type="EMBL" id="KAK3086894.1"/>
    </source>
</evidence>
<comment type="caution">
    <text evidence="3">The sequence shown here is derived from an EMBL/GenBank/DDBJ whole genome shotgun (WGS) entry which is preliminary data.</text>
</comment>
<reference evidence="3" key="1">
    <citation type="submission" date="2019-08" db="EMBL/GenBank/DDBJ databases">
        <title>The improved chromosome-level genome for the pearl oyster Pinctada fucata martensii using PacBio sequencing and Hi-C.</title>
        <authorList>
            <person name="Zheng Z."/>
        </authorList>
    </citation>
    <scope>NUCLEOTIDE SEQUENCE</scope>
    <source>
        <strain evidence="3">ZZ-2019</strain>
        <tissue evidence="3">Adductor muscle</tissue>
    </source>
</reference>
<sequence length="428" mass="47704">MSITDNIEHSKDKETAAVCDICRHKKEFNTATYFCIICRFLFCANCADCHRELPISKDHFLIRFDVSETSNSSLFSILDSIKGTKTIETDTVDSDFIYLEEKCDIPASDEKTGKPLFDELQEKAIEGNQASRVIVVGETIRKLISLPDGRLIVQLNTRILLFSKEYVILTEMDSPRNGHLVQTSSKGFAIVAPSSITEVSISDQKNLKMTNVVQVKSALPASILDVSYDDGVYFVIVCRQEGKDIPVTNLKSSSKSQHDEGDTKCTRCLDLHVLYKDGNLITHSQPMLGYTKELEEGNISCVAAKRRVFVSTDDGIFCISMYGEVVAHMPSFKHIVENPYARVSAICVDDDTVFQVVNEESPESSVCHLHAVHITTKETRKYRLDSNIGLNNGKRLGAMAMQKSRHRVVLQNGDNIEVSDFGDGNISP</sequence>
<organism evidence="3 4">
    <name type="scientific">Pinctada imbricata</name>
    <name type="common">Atlantic pearl-oyster</name>
    <name type="synonym">Pinctada martensii</name>
    <dbReference type="NCBI Taxonomy" id="66713"/>
    <lineage>
        <taxon>Eukaryota</taxon>
        <taxon>Metazoa</taxon>
        <taxon>Spiralia</taxon>
        <taxon>Lophotrochozoa</taxon>
        <taxon>Mollusca</taxon>
        <taxon>Bivalvia</taxon>
        <taxon>Autobranchia</taxon>
        <taxon>Pteriomorphia</taxon>
        <taxon>Pterioida</taxon>
        <taxon>Pterioidea</taxon>
        <taxon>Pteriidae</taxon>
        <taxon>Pinctada</taxon>
    </lineage>
</organism>
<dbReference type="InterPro" id="IPR000315">
    <property type="entry name" value="Znf_B-box"/>
</dbReference>
<dbReference type="GO" id="GO:0008270">
    <property type="term" value="F:zinc ion binding"/>
    <property type="evidence" value="ECO:0007669"/>
    <property type="project" value="UniProtKB-KW"/>
</dbReference>
<evidence type="ECO:0000256" key="1">
    <source>
        <dbReference type="PROSITE-ProRule" id="PRU00024"/>
    </source>
</evidence>
<dbReference type="CDD" id="cd19757">
    <property type="entry name" value="Bbox1"/>
    <property type="match status" value="1"/>
</dbReference>
<gene>
    <name evidence="3" type="ORF">FSP39_025073</name>
</gene>
<accession>A0AA89BMK8</accession>
<keyword evidence="1" id="KW-0479">Metal-binding</keyword>
<evidence type="ECO:0000313" key="4">
    <source>
        <dbReference type="Proteomes" id="UP001186944"/>
    </source>
</evidence>
<evidence type="ECO:0000259" key="2">
    <source>
        <dbReference type="PROSITE" id="PS50119"/>
    </source>
</evidence>
<protein>
    <recommendedName>
        <fullName evidence="2">B box-type domain-containing protein</fullName>
    </recommendedName>
</protein>
<dbReference type="PROSITE" id="PS50119">
    <property type="entry name" value="ZF_BBOX"/>
    <property type="match status" value="1"/>
</dbReference>
<keyword evidence="4" id="KW-1185">Reference proteome</keyword>
<name>A0AA89BMK8_PINIB</name>
<dbReference type="Proteomes" id="UP001186944">
    <property type="component" value="Unassembled WGS sequence"/>
</dbReference>
<dbReference type="AlphaFoldDB" id="A0AA89BMK8"/>
<feature type="domain" description="B box-type" evidence="2">
    <location>
        <begin position="14"/>
        <end position="64"/>
    </location>
</feature>
<proteinExistence type="predicted"/>
<keyword evidence="1" id="KW-0863">Zinc-finger</keyword>
<keyword evidence="1" id="KW-0862">Zinc</keyword>